<evidence type="ECO:0000256" key="1">
    <source>
        <dbReference type="ARBA" id="ARBA00004141"/>
    </source>
</evidence>
<name>A0AAD5VLH4_9AGAR</name>
<evidence type="ECO:0000256" key="5">
    <source>
        <dbReference type="SAM" id="MobiDB-lite"/>
    </source>
</evidence>
<evidence type="ECO:0000256" key="6">
    <source>
        <dbReference type="SAM" id="Phobius"/>
    </source>
</evidence>
<dbReference type="GO" id="GO:0005384">
    <property type="term" value="F:manganese ion transmembrane transporter activity"/>
    <property type="evidence" value="ECO:0007669"/>
    <property type="project" value="TreeGrafter"/>
</dbReference>
<keyword evidence="3 6" id="KW-1133">Transmembrane helix</keyword>
<dbReference type="PANTHER" id="PTHR11706:SF101">
    <property type="entry name" value="MANGANESE TRANSPORTER SMF1"/>
    <property type="match status" value="1"/>
</dbReference>
<feature type="region of interest" description="Disordered" evidence="5">
    <location>
        <begin position="403"/>
        <end position="422"/>
    </location>
</feature>
<feature type="compositionally biased region" description="Basic and acidic residues" evidence="5">
    <location>
        <begin position="403"/>
        <end position="413"/>
    </location>
</feature>
<accession>A0AAD5VLH4</accession>
<dbReference type="GO" id="GO:0030026">
    <property type="term" value="P:intracellular manganese ion homeostasis"/>
    <property type="evidence" value="ECO:0007669"/>
    <property type="project" value="TreeGrafter"/>
</dbReference>
<feature type="transmembrane region" description="Helical" evidence="6">
    <location>
        <begin position="304"/>
        <end position="326"/>
    </location>
</feature>
<dbReference type="GO" id="GO:0015086">
    <property type="term" value="F:cadmium ion transmembrane transporter activity"/>
    <property type="evidence" value="ECO:0007669"/>
    <property type="project" value="TreeGrafter"/>
</dbReference>
<dbReference type="GO" id="GO:0034755">
    <property type="term" value="P:iron ion transmembrane transport"/>
    <property type="evidence" value="ECO:0007669"/>
    <property type="project" value="TreeGrafter"/>
</dbReference>
<reference evidence="7" key="1">
    <citation type="submission" date="2022-07" db="EMBL/GenBank/DDBJ databases">
        <title>Genome Sequence of Leucocoprinus birnbaumii.</title>
        <authorList>
            <person name="Buettner E."/>
        </authorList>
    </citation>
    <scope>NUCLEOTIDE SEQUENCE</scope>
    <source>
        <strain evidence="7">VT141</strain>
    </source>
</reference>
<protein>
    <recommendedName>
        <fullName evidence="9">Natural resistance-associated macrophage protein</fullName>
    </recommendedName>
</protein>
<evidence type="ECO:0000313" key="7">
    <source>
        <dbReference type="EMBL" id="KAJ3563284.1"/>
    </source>
</evidence>
<evidence type="ECO:0000256" key="2">
    <source>
        <dbReference type="ARBA" id="ARBA00022692"/>
    </source>
</evidence>
<sequence>MLTSIILDLASHTRLLLYNRPKHARLYRWLVLYPLYALAEIAIIATDLAELLGSAIALSLLFPRLQLWQGLLLTVIDVIIILAMRDPLGGRPVRAFELLIAVLVLAVLICMALIISKVDIDWGHVFQGYLPSKYVFASGSLYTSIGILGATVMPHSLFLGSALATQDRVNCRQPVETDGLMLSATNTIASDDLKTCPPSPKSLISALKDSTARLFRAPPASLYATSATRHSEHENNPLSFVKPHLWHGIADVIGCLLGFAVLINSMILILASAVFYYGQNEVGKDPATLFDAYDLVRDLIGQPAATLFAIALLAAGQSSSFIATVAGQAVSEGFIQWRVSPVIRRLFTRLIAIIPSMVVAIAVGRDGISALLVASQVILSIVLPFVVFPLLYCTSSKTIMRSRRDDGQGRMSEDEAESDVENAGGEEWVDFSNGKISTAVGFVIWLVIVAANGYTLIDLVIGLHR</sequence>
<feature type="transmembrane region" description="Helical" evidence="6">
    <location>
        <begin position="96"/>
        <end position="115"/>
    </location>
</feature>
<keyword evidence="4 6" id="KW-0472">Membrane</keyword>
<dbReference type="PRINTS" id="PR00447">
    <property type="entry name" value="NATRESASSCMP"/>
</dbReference>
<gene>
    <name evidence="7" type="ORF">NP233_g9034</name>
</gene>
<dbReference type="Pfam" id="PF01566">
    <property type="entry name" value="Nramp"/>
    <property type="match status" value="2"/>
</dbReference>
<comment type="subcellular location">
    <subcellularLocation>
        <location evidence="1">Membrane</location>
        <topology evidence="1">Multi-pass membrane protein</topology>
    </subcellularLocation>
</comment>
<feature type="transmembrane region" description="Helical" evidence="6">
    <location>
        <begin position="370"/>
        <end position="394"/>
    </location>
</feature>
<evidence type="ECO:0008006" key="9">
    <source>
        <dbReference type="Google" id="ProtNLM"/>
    </source>
</evidence>
<feature type="transmembrane region" description="Helical" evidence="6">
    <location>
        <begin position="135"/>
        <end position="158"/>
    </location>
</feature>
<feature type="transmembrane region" description="Helical" evidence="6">
    <location>
        <begin position="252"/>
        <end position="277"/>
    </location>
</feature>
<dbReference type="Proteomes" id="UP001213000">
    <property type="component" value="Unassembled WGS sequence"/>
</dbReference>
<feature type="transmembrane region" description="Helical" evidence="6">
    <location>
        <begin position="442"/>
        <end position="463"/>
    </location>
</feature>
<evidence type="ECO:0000256" key="4">
    <source>
        <dbReference type="ARBA" id="ARBA00023136"/>
    </source>
</evidence>
<keyword evidence="8" id="KW-1185">Reference proteome</keyword>
<organism evidence="7 8">
    <name type="scientific">Leucocoprinus birnbaumii</name>
    <dbReference type="NCBI Taxonomy" id="56174"/>
    <lineage>
        <taxon>Eukaryota</taxon>
        <taxon>Fungi</taxon>
        <taxon>Dikarya</taxon>
        <taxon>Basidiomycota</taxon>
        <taxon>Agaricomycotina</taxon>
        <taxon>Agaricomycetes</taxon>
        <taxon>Agaricomycetidae</taxon>
        <taxon>Agaricales</taxon>
        <taxon>Agaricineae</taxon>
        <taxon>Agaricaceae</taxon>
        <taxon>Leucocoprinus</taxon>
    </lineage>
</organism>
<dbReference type="AlphaFoldDB" id="A0AAD5VLH4"/>
<feature type="transmembrane region" description="Helical" evidence="6">
    <location>
        <begin position="26"/>
        <end position="45"/>
    </location>
</feature>
<proteinExistence type="predicted"/>
<keyword evidence="2 6" id="KW-0812">Transmembrane</keyword>
<evidence type="ECO:0000256" key="3">
    <source>
        <dbReference type="ARBA" id="ARBA00022989"/>
    </source>
</evidence>
<feature type="transmembrane region" description="Helical" evidence="6">
    <location>
        <begin position="65"/>
        <end position="84"/>
    </location>
</feature>
<evidence type="ECO:0000313" key="8">
    <source>
        <dbReference type="Proteomes" id="UP001213000"/>
    </source>
</evidence>
<dbReference type="GO" id="GO:0005886">
    <property type="term" value="C:plasma membrane"/>
    <property type="evidence" value="ECO:0007669"/>
    <property type="project" value="TreeGrafter"/>
</dbReference>
<comment type="caution">
    <text evidence="7">The sequence shown here is derived from an EMBL/GenBank/DDBJ whole genome shotgun (WGS) entry which is preliminary data.</text>
</comment>
<dbReference type="PANTHER" id="PTHR11706">
    <property type="entry name" value="SOLUTE CARRIER PROTEIN FAMILY 11 MEMBER"/>
    <property type="match status" value="1"/>
</dbReference>
<dbReference type="EMBL" id="JANIEX010000775">
    <property type="protein sequence ID" value="KAJ3563284.1"/>
    <property type="molecule type" value="Genomic_DNA"/>
</dbReference>
<feature type="transmembrane region" description="Helical" evidence="6">
    <location>
        <begin position="346"/>
        <end position="364"/>
    </location>
</feature>
<dbReference type="NCBIfam" id="NF037982">
    <property type="entry name" value="Nramp_1"/>
    <property type="match status" value="1"/>
</dbReference>
<dbReference type="InterPro" id="IPR001046">
    <property type="entry name" value="NRAMP_fam"/>
</dbReference>